<comment type="caution">
    <text evidence="1">The sequence shown here is derived from an EMBL/GenBank/DDBJ whole genome shotgun (WGS) entry which is preliminary data.</text>
</comment>
<sequence>MKNHEELHQEPGELPKFKLSAREIDDWIDNARFVTPVGGEIVFESAETFDYPFEPSSPEDTRLLHIALDEVLAYHRTHSEIIDVFRETLLDKLLESGDNVDLDEIIEKATEAARNEKARKKPDSDDQFPE</sequence>
<organism evidence="1 2">
    <name type="scientific">Acidithrix ferrooxidans</name>
    <dbReference type="NCBI Taxonomy" id="1280514"/>
    <lineage>
        <taxon>Bacteria</taxon>
        <taxon>Bacillati</taxon>
        <taxon>Actinomycetota</taxon>
        <taxon>Acidimicrobiia</taxon>
        <taxon>Acidimicrobiales</taxon>
        <taxon>Acidimicrobiaceae</taxon>
        <taxon>Acidithrix</taxon>
    </lineage>
</organism>
<reference evidence="1 2" key="1">
    <citation type="submission" date="2015-01" db="EMBL/GenBank/DDBJ databases">
        <title>Draft genome of the acidophilic iron oxidizer Acidithrix ferrooxidans strain Py-F3.</title>
        <authorList>
            <person name="Poehlein A."/>
            <person name="Eisen S."/>
            <person name="Schloemann M."/>
            <person name="Johnson B.D."/>
            <person name="Daniel R."/>
            <person name="Muehling M."/>
        </authorList>
    </citation>
    <scope>NUCLEOTIDE SEQUENCE [LARGE SCALE GENOMIC DNA]</scope>
    <source>
        <strain evidence="1 2">Py-F3</strain>
    </source>
</reference>
<keyword evidence="2" id="KW-1185">Reference proteome</keyword>
<dbReference type="Proteomes" id="UP000032360">
    <property type="component" value="Unassembled WGS sequence"/>
</dbReference>
<evidence type="ECO:0000313" key="2">
    <source>
        <dbReference type="Proteomes" id="UP000032360"/>
    </source>
</evidence>
<dbReference type="EMBL" id="JXYS01000026">
    <property type="protein sequence ID" value="KJF18049.1"/>
    <property type="molecule type" value="Genomic_DNA"/>
</dbReference>
<name>A0A0D8HJK8_9ACTN</name>
<dbReference type="RefSeq" id="WP_052604917.1">
    <property type="nucleotide sequence ID" value="NZ_JXYS01000026.1"/>
</dbReference>
<dbReference type="AlphaFoldDB" id="A0A0D8HJK8"/>
<gene>
    <name evidence="1" type="ORF">AXFE_11480</name>
</gene>
<accession>A0A0D8HJK8</accession>
<evidence type="ECO:0000313" key="1">
    <source>
        <dbReference type="EMBL" id="KJF18049.1"/>
    </source>
</evidence>
<protein>
    <submittedName>
        <fullName evidence="1">Uncharacterized protein</fullName>
    </submittedName>
</protein>
<proteinExistence type="predicted"/>